<dbReference type="SUPFAM" id="SSF51182">
    <property type="entry name" value="RmlC-like cupins"/>
    <property type="match status" value="1"/>
</dbReference>
<dbReference type="InterPro" id="IPR011051">
    <property type="entry name" value="RmlC_Cupin_sf"/>
</dbReference>
<keyword evidence="7 8" id="KW-0464">Manganese</keyword>
<dbReference type="Proteomes" id="UP000737018">
    <property type="component" value="Unassembled WGS sequence"/>
</dbReference>
<keyword evidence="4 10" id="KW-0964">Secreted</keyword>
<evidence type="ECO:0000256" key="8">
    <source>
        <dbReference type="PIRSR" id="PIRSR601929-1"/>
    </source>
</evidence>
<dbReference type="AlphaFoldDB" id="A0A8J4V3U6"/>
<feature type="domain" description="Cupin type-1" evidence="11">
    <location>
        <begin position="54"/>
        <end position="173"/>
    </location>
</feature>
<organism evidence="12 13">
    <name type="scientific">Castanea mollissima</name>
    <name type="common">Chinese chestnut</name>
    <dbReference type="NCBI Taxonomy" id="60419"/>
    <lineage>
        <taxon>Eukaryota</taxon>
        <taxon>Viridiplantae</taxon>
        <taxon>Streptophyta</taxon>
        <taxon>Embryophyta</taxon>
        <taxon>Tracheophyta</taxon>
        <taxon>Spermatophyta</taxon>
        <taxon>Magnoliopsida</taxon>
        <taxon>eudicotyledons</taxon>
        <taxon>Gunneridae</taxon>
        <taxon>Pentapetalae</taxon>
        <taxon>rosids</taxon>
        <taxon>fabids</taxon>
        <taxon>Fagales</taxon>
        <taxon>Fagaceae</taxon>
        <taxon>Castanea</taxon>
    </lineage>
</organism>
<sequence>MVPISVLKDFTKFPSSIPVVKTELGTDTVPAFALPNAEIAIAELFASLLHPHQQLLKFQKQAWQNSQLLMVSVFHMQFYTELLFLLDGSLQVGFDDTTNKLFTQTLQAGDMFVFPKGLVHYQYNSDAKNPAIAVSAFGSANAGLVSVPNTVFTTGIDNGILAKFFKTDIATIQKIKSGANPPTTFTVTKAGLAELVNFQLLTAEVFPLRFSNTQLALPTPLTPILTLPLGSIPTLRSSCFFLMVLWKLVHYQFNRDAKNSAIAISAFGSANAGIISAPTTVFNTGIDDGI</sequence>
<dbReference type="Gene3D" id="2.60.120.10">
    <property type="entry name" value="Jelly Rolls"/>
    <property type="match status" value="2"/>
</dbReference>
<evidence type="ECO:0000256" key="2">
    <source>
        <dbReference type="ARBA" id="ARBA00007456"/>
    </source>
</evidence>
<evidence type="ECO:0000313" key="12">
    <source>
        <dbReference type="EMBL" id="KAF3943782.1"/>
    </source>
</evidence>
<dbReference type="InterPro" id="IPR014710">
    <property type="entry name" value="RmlC-like_jellyroll"/>
</dbReference>
<dbReference type="PANTHER" id="PTHR31238">
    <property type="entry name" value="GERMIN-LIKE PROTEIN SUBFAMILY 3 MEMBER 3"/>
    <property type="match status" value="1"/>
</dbReference>
<dbReference type="PRINTS" id="PR00325">
    <property type="entry name" value="GERMIN"/>
</dbReference>
<proteinExistence type="inferred from homology"/>
<keyword evidence="3 10" id="KW-0052">Apoplast</keyword>
<keyword evidence="6" id="KW-0325">Glycoprotein</keyword>
<dbReference type="InterPro" id="IPR006045">
    <property type="entry name" value="Cupin_1"/>
</dbReference>
<dbReference type="SMART" id="SM00835">
    <property type="entry name" value="Cupin_1"/>
    <property type="match status" value="1"/>
</dbReference>
<dbReference type="InterPro" id="IPR001929">
    <property type="entry name" value="Germin"/>
</dbReference>
<evidence type="ECO:0000259" key="11">
    <source>
        <dbReference type="SMART" id="SM00835"/>
    </source>
</evidence>
<evidence type="ECO:0000256" key="10">
    <source>
        <dbReference type="RuleBase" id="RU366015"/>
    </source>
</evidence>
<evidence type="ECO:0000313" key="13">
    <source>
        <dbReference type="Proteomes" id="UP000737018"/>
    </source>
</evidence>
<evidence type="ECO:0000256" key="5">
    <source>
        <dbReference type="ARBA" id="ARBA00022723"/>
    </source>
</evidence>
<name>A0A8J4V3U6_9ROSI</name>
<accession>A0A8J4V3U6</accession>
<feature type="binding site" evidence="9">
    <location>
        <position position="120"/>
    </location>
    <ligand>
        <name>Mn(2+)</name>
        <dbReference type="ChEBI" id="CHEBI:29035"/>
    </ligand>
</feature>
<reference evidence="12" key="1">
    <citation type="submission" date="2020-03" db="EMBL/GenBank/DDBJ databases">
        <title>Castanea mollissima Vanexum genome sequencing.</title>
        <authorList>
            <person name="Staton M."/>
        </authorList>
    </citation>
    <scope>NUCLEOTIDE SEQUENCE</scope>
    <source>
        <tissue evidence="12">Leaf</tissue>
    </source>
</reference>
<evidence type="ECO:0000256" key="9">
    <source>
        <dbReference type="PIRSR" id="PIRSR601929-2"/>
    </source>
</evidence>
<evidence type="ECO:0000256" key="1">
    <source>
        <dbReference type="ARBA" id="ARBA00004271"/>
    </source>
</evidence>
<evidence type="ECO:0000256" key="4">
    <source>
        <dbReference type="ARBA" id="ARBA00022525"/>
    </source>
</evidence>
<dbReference type="EMBL" id="JRKL02012778">
    <property type="protein sequence ID" value="KAF3943782.1"/>
    <property type="molecule type" value="Genomic_DNA"/>
</dbReference>
<dbReference type="GO" id="GO:0048046">
    <property type="term" value="C:apoplast"/>
    <property type="evidence" value="ECO:0007669"/>
    <property type="project" value="UniProtKB-SubCell"/>
</dbReference>
<dbReference type="Pfam" id="PF00190">
    <property type="entry name" value="Cupin_1"/>
    <property type="match status" value="1"/>
</dbReference>
<comment type="caution">
    <text evidence="12">The sequence shown here is derived from an EMBL/GenBank/DDBJ whole genome shotgun (WGS) entry which is preliminary data.</text>
</comment>
<evidence type="ECO:0000256" key="6">
    <source>
        <dbReference type="ARBA" id="ARBA00023180"/>
    </source>
</evidence>
<keyword evidence="5 8" id="KW-0479">Metal-binding</keyword>
<keyword evidence="13" id="KW-1185">Reference proteome</keyword>
<comment type="subcellular location">
    <subcellularLocation>
        <location evidence="1 10">Secreted</location>
        <location evidence="1 10">Extracellular space</location>
        <location evidence="1 10">Apoplast</location>
    </subcellularLocation>
</comment>
<evidence type="ECO:0000256" key="3">
    <source>
        <dbReference type="ARBA" id="ARBA00022523"/>
    </source>
</evidence>
<protein>
    <recommendedName>
        <fullName evidence="10">Germin-like protein</fullName>
    </recommendedName>
</protein>
<feature type="binding site" evidence="8">
    <location>
        <position position="81"/>
    </location>
    <ligand>
        <name>oxalate</name>
        <dbReference type="ChEBI" id="CHEBI:30623"/>
    </ligand>
</feature>
<dbReference type="OrthoDB" id="1921208at2759"/>
<comment type="similarity">
    <text evidence="2 10">Belongs to the germin family.</text>
</comment>
<dbReference type="GO" id="GO:0030145">
    <property type="term" value="F:manganese ion binding"/>
    <property type="evidence" value="ECO:0007669"/>
    <property type="project" value="UniProtKB-UniRule"/>
</dbReference>
<gene>
    <name evidence="12" type="ORF">CMV_029692</name>
</gene>
<feature type="binding site" evidence="9">
    <location>
        <position position="81"/>
    </location>
    <ligand>
        <name>Mn(2+)</name>
        <dbReference type="ChEBI" id="CHEBI:29035"/>
    </ligand>
</feature>
<evidence type="ECO:0000256" key="7">
    <source>
        <dbReference type="ARBA" id="ARBA00023211"/>
    </source>
</evidence>